<dbReference type="EMBL" id="BAAAFH010000022">
    <property type="protein sequence ID" value="GAA0876496.1"/>
    <property type="molecule type" value="Genomic_DNA"/>
</dbReference>
<dbReference type="Proteomes" id="UP001501126">
    <property type="component" value="Unassembled WGS sequence"/>
</dbReference>
<name>A0ABP3Y4V4_9FLAO</name>
<organism evidence="1 2">
    <name type="scientific">Wandonia haliotis</name>
    <dbReference type="NCBI Taxonomy" id="574963"/>
    <lineage>
        <taxon>Bacteria</taxon>
        <taxon>Pseudomonadati</taxon>
        <taxon>Bacteroidota</taxon>
        <taxon>Flavobacteriia</taxon>
        <taxon>Flavobacteriales</taxon>
        <taxon>Crocinitomicaceae</taxon>
        <taxon>Wandonia</taxon>
    </lineage>
</organism>
<proteinExistence type="predicted"/>
<protein>
    <submittedName>
        <fullName evidence="1">DUF2279 domain-containing protein</fullName>
    </submittedName>
</protein>
<dbReference type="RefSeq" id="WP_343789447.1">
    <property type="nucleotide sequence ID" value="NZ_BAAAFH010000022.1"/>
</dbReference>
<dbReference type="Pfam" id="PF10043">
    <property type="entry name" value="DUF2279"/>
    <property type="match status" value="1"/>
</dbReference>
<accession>A0ABP3Y4V4</accession>
<dbReference type="InterPro" id="IPR018736">
    <property type="entry name" value="DUF2279_periplasmic_lipo"/>
</dbReference>
<evidence type="ECO:0000313" key="2">
    <source>
        <dbReference type="Proteomes" id="UP001501126"/>
    </source>
</evidence>
<reference evidence="2" key="1">
    <citation type="journal article" date="2019" name="Int. J. Syst. Evol. Microbiol.">
        <title>The Global Catalogue of Microorganisms (GCM) 10K type strain sequencing project: providing services to taxonomists for standard genome sequencing and annotation.</title>
        <authorList>
            <consortium name="The Broad Institute Genomics Platform"/>
            <consortium name="The Broad Institute Genome Sequencing Center for Infectious Disease"/>
            <person name="Wu L."/>
            <person name="Ma J."/>
        </authorList>
    </citation>
    <scope>NUCLEOTIDE SEQUENCE [LARGE SCALE GENOMIC DNA]</scope>
    <source>
        <strain evidence="2">JCM 16083</strain>
    </source>
</reference>
<gene>
    <name evidence="1" type="ORF">GCM10009118_29060</name>
</gene>
<evidence type="ECO:0000313" key="1">
    <source>
        <dbReference type="EMBL" id="GAA0876496.1"/>
    </source>
</evidence>
<sequence length="308" mass="35252">MKSYQKIRVILLILLLIPTLIWSQEKTSFFTSSDSLNKARVIGVSTGIGAVYAGSMIGLSQVWYKDQAKTNFTFFNDNHHWLQMDKLGHTYTAYWIQNRVHALYRWSGVSRENSLLISGLYSFAFQGTFELMDGFSEGYGFSYGDVLANTGGILLFTGQELLFKKQILVPKFSFYPSPYAKYRPEVLGSGIEQLLKDYNAQTYWLSVSLGDITPKNWKVPDWLCLSVGYSVREKLKSDVEYYAVQQGTEIKSFSAYREVFLSLDINLSKIPVKKPWLKALLSNFNVLKIPFPAIGFSSRGTRGYWLYY</sequence>
<keyword evidence="2" id="KW-1185">Reference proteome</keyword>
<comment type="caution">
    <text evidence="1">The sequence shown here is derived from an EMBL/GenBank/DDBJ whole genome shotgun (WGS) entry which is preliminary data.</text>
</comment>